<dbReference type="Proteomes" id="UP000245391">
    <property type="component" value="Unassembled WGS sequence"/>
</dbReference>
<dbReference type="OrthoDB" id="120730at2"/>
<protein>
    <submittedName>
        <fullName evidence="1">Uncharacterized protein</fullName>
    </submittedName>
</protein>
<evidence type="ECO:0000313" key="2">
    <source>
        <dbReference type="Proteomes" id="UP000245391"/>
    </source>
</evidence>
<gene>
    <name evidence="1" type="ORF">DF947_01770</name>
</gene>
<dbReference type="RefSeq" id="WP_109927967.1">
    <property type="nucleotide sequence ID" value="NZ_QGNY01000001.1"/>
</dbReference>
<comment type="caution">
    <text evidence="1">The sequence shown here is derived from an EMBL/GenBank/DDBJ whole genome shotgun (WGS) entry which is preliminary data.</text>
</comment>
<evidence type="ECO:0000313" key="1">
    <source>
        <dbReference type="EMBL" id="PWS33380.1"/>
    </source>
</evidence>
<name>A0A317F2C2_9SPHI</name>
<dbReference type="EMBL" id="QGNY01000001">
    <property type="protein sequence ID" value="PWS33380.1"/>
    <property type="molecule type" value="Genomic_DNA"/>
</dbReference>
<sequence length="294" mass="33628">MKQTVLKILLILLGFFFFTHYNLRAQVMPSNSDVAEGHSAKNSNSMLMLPILGYSAAQQDSLDVTAIASEYLKKLKDPSSEVKLALLSTYLINSNDTLVMRAALRWLKKIIKKKQLSVNVRLGLIDLQSAILLKTGQGTKALVNQQLLLCLAKKNNISNIQWERNIENIKTHLRSSYEKDLQMKSWNAFVQKFHSYLILTDYEVLPEFVNNNAWDVFLNVSDPRLLKIALTWMNRLLSIHSNATFTDTKANLLYKIGKRNKAIELQRRVIEMARVSGEPLTEFETTLQKMIQGR</sequence>
<accession>A0A317F2C2</accession>
<dbReference type="AlphaFoldDB" id="A0A317F2C2"/>
<proteinExistence type="predicted"/>
<reference evidence="2" key="1">
    <citation type="submission" date="2018-05" db="EMBL/GenBank/DDBJ databases">
        <title>Pedobacter paludis sp. nov., isolated from wetland soil.</title>
        <authorList>
            <person name="Zhang Y."/>
        </authorList>
    </citation>
    <scope>NUCLEOTIDE SEQUENCE [LARGE SCALE GENOMIC DNA]</scope>
    <source>
        <strain evidence="2">R-8</strain>
    </source>
</reference>
<keyword evidence="2" id="KW-1185">Reference proteome</keyword>
<organism evidence="1 2">
    <name type="scientific">Pedobacter paludis</name>
    <dbReference type="NCBI Taxonomy" id="2203212"/>
    <lineage>
        <taxon>Bacteria</taxon>
        <taxon>Pseudomonadati</taxon>
        <taxon>Bacteroidota</taxon>
        <taxon>Sphingobacteriia</taxon>
        <taxon>Sphingobacteriales</taxon>
        <taxon>Sphingobacteriaceae</taxon>
        <taxon>Pedobacter</taxon>
    </lineage>
</organism>